<organism evidence="2 3">
    <name type="scientific">Tsukamurella soli</name>
    <dbReference type="NCBI Taxonomy" id="644556"/>
    <lineage>
        <taxon>Bacteria</taxon>
        <taxon>Bacillati</taxon>
        <taxon>Actinomycetota</taxon>
        <taxon>Actinomycetes</taxon>
        <taxon>Mycobacteriales</taxon>
        <taxon>Tsukamurellaceae</taxon>
        <taxon>Tsukamurella</taxon>
    </lineage>
</organism>
<feature type="region of interest" description="Disordered" evidence="1">
    <location>
        <begin position="218"/>
        <end position="244"/>
    </location>
</feature>
<dbReference type="RefSeq" id="WP_385923483.1">
    <property type="nucleotide sequence ID" value="NZ_JBHTGI010000001.1"/>
</dbReference>
<sequence>MTAVRKSVPASVTALDTGEFDILASTPTQDRDGDILTPDGWKQPLPERIPVSADHDMSSNGVIGSGTPYLDGAGNLRIRGTFAGTAKAQEVRQLVTEGHLQGASVEFLNGPDGRQLLGCGIVYVPSNPDARVLTAKDFSDRPWWPELKAFTDGLDADGLKTLAEVLAEAGAPASTELKRAVGAVDAIVRKSGARNSAADQKLVQHLHDTAVALGATCADEDDGDEEPAPDDGDGSDDGANKHVDAEVQRKRLLLDIDLL</sequence>
<name>A0ABP8JTZ8_9ACTN</name>
<protein>
    <recommendedName>
        <fullName evidence="4">Prohead serine protease</fullName>
    </recommendedName>
</protein>
<gene>
    <name evidence="2" type="ORF">GCM10023147_29280</name>
</gene>
<reference evidence="3" key="1">
    <citation type="journal article" date="2019" name="Int. J. Syst. Evol. Microbiol.">
        <title>The Global Catalogue of Microorganisms (GCM) 10K type strain sequencing project: providing services to taxonomists for standard genome sequencing and annotation.</title>
        <authorList>
            <consortium name="The Broad Institute Genomics Platform"/>
            <consortium name="The Broad Institute Genome Sequencing Center for Infectious Disease"/>
            <person name="Wu L."/>
            <person name="Ma J."/>
        </authorList>
    </citation>
    <scope>NUCLEOTIDE SEQUENCE [LARGE SCALE GENOMIC DNA]</scope>
    <source>
        <strain evidence="3">JCM 17688</strain>
    </source>
</reference>
<feature type="compositionally biased region" description="Acidic residues" evidence="1">
    <location>
        <begin position="218"/>
        <end position="236"/>
    </location>
</feature>
<keyword evidence="3" id="KW-1185">Reference proteome</keyword>
<evidence type="ECO:0008006" key="4">
    <source>
        <dbReference type="Google" id="ProtNLM"/>
    </source>
</evidence>
<accession>A0ABP8JTZ8</accession>
<dbReference type="EMBL" id="BAABFR010000044">
    <property type="protein sequence ID" value="GAA4395715.1"/>
    <property type="molecule type" value="Genomic_DNA"/>
</dbReference>
<evidence type="ECO:0000256" key="1">
    <source>
        <dbReference type="SAM" id="MobiDB-lite"/>
    </source>
</evidence>
<evidence type="ECO:0000313" key="3">
    <source>
        <dbReference type="Proteomes" id="UP001500635"/>
    </source>
</evidence>
<proteinExistence type="predicted"/>
<dbReference type="Proteomes" id="UP001500635">
    <property type="component" value="Unassembled WGS sequence"/>
</dbReference>
<evidence type="ECO:0000313" key="2">
    <source>
        <dbReference type="EMBL" id="GAA4395715.1"/>
    </source>
</evidence>
<comment type="caution">
    <text evidence="2">The sequence shown here is derived from an EMBL/GenBank/DDBJ whole genome shotgun (WGS) entry which is preliminary data.</text>
</comment>